<proteinExistence type="inferred from homology"/>
<feature type="domain" description="Aminotransferase class I/classII large" evidence="5">
    <location>
        <begin position="30"/>
        <end position="375"/>
    </location>
</feature>
<dbReference type="GO" id="GO:0008483">
    <property type="term" value="F:transaminase activity"/>
    <property type="evidence" value="ECO:0007669"/>
    <property type="project" value="UniProtKB-KW"/>
</dbReference>
<evidence type="ECO:0000256" key="4">
    <source>
        <dbReference type="ARBA" id="ARBA00022898"/>
    </source>
</evidence>
<dbReference type="PANTHER" id="PTHR13693:SF77">
    <property type="entry name" value="8-AMINO-7-OXONONANOATE SYNTHASE"/>
    <property type="match status" value="1"/>
</dbReference>
<evidence type="ECO:0000259" key="5">
    <source>
        <dbReference type="Pfam" id="PF00155"/>
    </source>
</evidence>
<evidence type="ECO:0000313" key="6">
    <source>
        <dbReference type="EMBL" id="MBI6119334.1"/>
    </source>
</evidence>
<dbReference type="Gene3D" id="3.40.640.10">
    <property type="entry name" value="Type I PLP-dependent aspartate aminotransferase-like (Major domain)"/>
    <property type="match status" value="1"/>
</dbReference>
<dbReference type="InterPro" id="IPR004839">
    <property type="entry name" value="Aminotransferase_I/II_large"/>
</dbReference>
<dbReference type="InterPro" id="IPR015422">
    <property type="entry name" value="PyrdxlP-dep_Trfase_small"/>
</dbReference>
<dbReference type="Proteomes" id="UP000635665">
    <property type="component" value="Unassembled WGS sequence"/>
</dbReference>
<sequence>MQELPLKLAKSLENRKQERAFRVLNSSSSLIDFSSNDYLGLASSDKIYHKAHDVLKQHNILYNGATGSRLLSGNHKLYALTENLLAEFHQTDAALVFNSGYDANLGFFASVPQRGDFIFYDELAHASIRDGIAISHAKAYKFQHNSIESLQNRLLKIDKQEGAAIYIVTESVFSMDGDMAPLEELAKIAEKFNAFLIVDEAHASGIFGKKGQGLVQELGIQHKVFARINTFGKAPGCHGAVILGSKSLKDYLINFSRSFIYTTALPPHSVATILVVYRELYRGISQIQSLKNNIHYFREQVVKNNLESAFLESKSAIQSCIIPGNDQVQYVAQNINKEGFDVKPILSPTVPKDKERLRFCIHAFNSEEEINRVLKILAKLLISPV</sequence>
<keyword evidence="3" id="KW-0808">Transferase</keyword>
<dbReference type="EMBL" id="JAEHNY010000003">
    <property type="protein sequence ID" value="MBI6119334.1"/>
    <property type="molecule type" value="Genomic_DNA"/>
</dbReference>
<dbReference type="InterPro" id="IPR015421">
    <property type="entry name" value="PyrdxlP-dep_Trfase_major"/>
</dbReference>
<organism evidence="6 7">
    <name type="scientific">Salegentibacter maritimus</name>
    <dbReference type="NCBI Taxonomy" id="2794347"/>
    <lineage>
        <taxon>Bacteria</taxon>
        <taxon>Pseudomonadati</taxon>
        <taxon>Bacteroidota</taxon>
        <taxon>Flavobacteriia</taxon>
        <taxon>Flavobacteriales</taxon>
        <taxon>Flavobacteriaceae</taxon>
        <taxon>Salegentibacter</taxon>
    </lineage>
</organism>
<comment type="cofactor">
    <cofactor evidence="1">
        <name>pyridoxal 5'-phosphate</name>
        <dbReference type="ChEBI" id="CHEBI:597326"/>
    </cofactor>
</comment>
<dbReference type="Pfam" id="PF00155">
    <property type="entry name" value="Aminotran_1_2"/>
    <property type="match status" value="1"/>
</dbReference>
<reference evidence="6 7" key="1">
    <citation type="submission" date="2020-12" db="EMBL/GenBank/DDBJ databases">
        <title>Salegentibacter orientalis sp. nov., isolated from costal sediment.</title>
        <authorList>
            <person name="Lian F.-B."/>
        </authorList>
    </citation>
    <scope>NUCLEOTIDE SEQUENCE [LARGE SCALE GENOMIC DNA]</scope>
    <source>
        <strain evidence="6 7">F60176</strain>
    </source>
</reference>
<keyword evidence="7" id="KW-1185">Reference proteome</keyword>
<dbReference type="PANTHER" id="PTHR13693">
    <property type="entry name" value="CLASS II AMINOTRANSFERASE/8-AMINO-7-OXONONANOATE SYNTHASE"/>
    <property type="match status" value="1"/>
</dbReference>
<evidence type="ECO:0000256" key="1">
    <source>
        <dbReference type="ARBA" id="ARBA00001933"/>
    </source>
</evidence>
<dbReference type="InterPro" id="IPR050087">
    <property type="entry name" value="AON_synthase_class-II"/>
</dbReference>
<protein>
    <submittedName>
        <fullName evidence="6">Pyridoxal phosphate-dependent aminotransferase family protein</fullName>
    </submittedName>
</protein>
<evidence type="ECO:0000256" key="3">
    <source>
        <dbReference type="ARBA" id="ARBA00022679"/>
    </source>
</evidence>
<dbReference type="SUPFAM" id="SSF53383">
    <property type="entry name" value="PLP-dependent transferases"/>
    <property type="match status" value="1"/>
</dbReference>
<gene>
    <name evidence="6" type="ORF">I6U50_04770</name>
</gene>
<name>A0ABS0TH32_9FLAO</name>
<comment type="similarity">
    <text evidence="2">Belongs to the class-II pyridoxal-phosphate-dependent aminotransferase family. BioF subfamily.</text>
</comment>
<comment type="caution">
    <text evidence="6">The sequence shown here is derived from an EMBL/GenBank/DDBJ whole genome shotgun (WGS) entry which is preliminary data.</text>
</comment>
<evidence type="ECO:0000256" key="2">
    <source>
        <dbReference type="ARBA" id="ARBA00010008"/>
    </source>
</evidence>
<dbReference type="InterPro" id="IPR015424">
    <property type="entry name" value="PyrdxlP-dep_Trfase"/>
</dbReference>
<keyword evidence="4" id="KW-0663">Pyridoxal phosphate</keyword>
<keyword evidence="6" id="KW-0032">Aminotransferase</keyword>
<dbReference type="RefSeq" id="WP_198638031.1">
    <property type="nucleotide sequence ID" value="NZ_JAEHNY010000003.1"/>
</dbReference>
<evidence type="ECO:0000313" key="7">
    <source>
        <dbReference type="Proteomes" id="UP000635665"/>
    </source>
</evidence>
<dbReference type="Gene3D" id="3.90.1150.10">
    <property type="entry name" value="Aspartate Aminotransferase, domain 1"/>
    <property type="match status" value="1"/>
</dbReference>
<accession>A0ABS0TH32</accession>